<dbReference type="Proteomes" id="UP000813461">
    <property type="component" value="Unassembled WGS sequence"/>
</dbReference>
<evidence type="ECO:0000313" key="1">
    <source>
        <dbReference type="EMBL" id="KAH7075024.1"/>
    </source>
</evidence>
<sequence>MATFNLLPRPPGTAEGLSAEIWTMICLAQNRQDITGDFILDNSDACSLARASRTIHLQVRDGVEQRILYRPKFSLTLWSVEKLTAISRDARLRTYVKELEFGPEELNCWLENLLNNGPHVLRDWKALMNPRLRLYGHTSWPIWPVVELPNGTVKTLSVQWASPKARQNWTDKYALPYRAACADQYAFTDGLFKAIASLPNLSKIILDHRPVGPSYKGLFGAHIRPKDSAWMSRLNIDGMVLNQVGKELELLKFFAKHVMDLPKQIPFDIVVTAVEPEDPIQRSMSLLLVDADCENWKLTSSRLRSLTLDLSGCNLQNWNVGVSAMLELSSSLESFSVRNAQVSIDITTGLLYSLVNVSVQSRKLKKLHVFNALFPADVFAATLDAYAETLEDISIDQLCVVVRPQ</sequence>
<reference evidence="1" key="1">
    <citation type="journal article" date="2021" name="Nat. Commun.">
        <title>Genetic determinants of endophytism in the Arabidopsis root mycobiome.</title>
        <authorList>
            <person name="Mesny F."/>
            <person name="Miyauchi S."/>
            <person name="Thiergart T."/>
            <person name="Pickel B."/>
            <person name="Atanasova L."/>
            <person name="Karlsson M."/>
            <person name="Huettel B."/>
            <person name="Barry K.W."/>
            <person name="Haridas S."/>
            <person name="Chen C."/>
            <person name="Bauer D."/>
            <person name="Andreopoulos W."/>
            <person name="Pangilinan J."/>
            <person name="LaButti K."/>
            <person name="Riley R."/>
            <person name="Lipzen A."/>
            <person name="Clum A."/>
            <person name="Drula E."/>
            <person name="Henrissat B."/>
            <person name="Kohler A."/>
            <person name="Grigoriev I.V."/>
            <person name="Martin F.M."/>
            <person name="Hacquard S."/>
        </authorList>
    </citation>
    <scope>NUCLEOTIDE SEQUENCE</scope>
    <source>
        <strain evidence="1">MPI-SDFR-AT-0120</strain>
    </source>
</reference>
<protein>
    <submittedName>
        <fullName evidence="1">Uncharacterized protein</fullName>
    </submittedName>
</protein>
<organism evidence="1 2">
    <name type="scientific">Paraphoma chrysanthemicola</name>
    <dbReference type="NCBI Taxonomy" id="798071"/>
    <lineage>
        <taxon>Eukaryota</taxon>
        <taxon>Fungi</taxon>
        <taxon>Dikarya</taxon>
        <taxon>Ascomycota</taxon>
        <taxon>Pezizomycotina</taxon>
        <taxon>Dothideomycetes</taxon>
        <taxon>Pleosporomycetidae</taxon>
        <taxon>Pleosporales</taxon>
        <taxon>Pleosporineae</taxon>
        <taxon>Phaeosphaeriaceae</taxon>
        <taxon>Paraphoma</taxon>
    </lineage>
</organism>
<gene>
    <name evidence="1" type="ORF">FB567DRAFT_596969</name>
</gene>
<accession>A0A8K0QXN7</accession>
<name>A0A8K0QXN7_9PLEO</name>
<dbReference type="EMBL" id="JAGMVJ010000020">
    <property type="protein sequence ID" value="KAH7075024.1"/>
    <property type="molecule type" value="Genomic_DNA"/>
</dbReference>
<evidence type="ECO:0000313" key="2">
    <source>
        <dbReference type="Proteomes" id="UP000813461"/>
    </source>
</evidence>
<dbReference type="OrthoDB" id="3801295at2759"/>
<dbReference type="AlphaFoldDB" id="A0A8K0QXN7"/>
<keyword evidence="2" id="KW-1185">Reference proteome</keyword>
<proteinExistence type="predicted"/>
<comment type="caution">
    <text evidence="1">The sequence shown here is derived from an EMBL/GenBank/DDBJ whole genome shotgun (WGS) entry which is preliminary data.</text>
</comment>